<evidence type="ECO:0000256" key="2">
    <source>
        <dbReference type="ARBA" id="ARBA00023015"/>
    </source>
</evidence>
<keyword evidence="4" id="KW-0804">Transcription</keyword>
<dbReference type="SUPFAM" id="SSF47459">
    <property type="entry name" value="HLH, helix-loop-helix DNA-binding domain"/>
    <property type="match status" value="1"/>
</dbReference>
<dbReference type="GO" id="GO:0000977">
    <property type="term" value="F:RNA polymerase II transcription regulatory region sequence-specific DNA binding"/>
    <property type="evidence" value="ECO:0007669"/>
    <property type="project" value="TreeGrafter"/>
</dbReference>
<evidence type="ECO:0000313" key="8">
    <source>
        <dbReference type="EMBL" id="LAA09221.1"/>
    </source>
</evidence>
<dbReference type="GO" id="GO:0046983">
    <property type="term" value="F:protein dimerization activity"/>
    <property type="evidence" value="ECO:0007669"/>
    <property type="project" value="InterPro"/>
</dbReference>
<dbReference type="InterPro" id="IPR050283">
    <property type="entry name" value="E-box_TF_Regulators"/>
</dbReference>
<comment type="subcellular location">
    <subcellularLocation>
        <location evidence="1">Nucleus</location>
    </subcellularLocation>
</comment>
<dbReference type="PANTHER" id="PTHR23349">
    <property type="entry name" value="BASIC HELIX-LOOP-HELIX TRANSCRIPTION FACTOR, TWIST"/>
    <property type="match status" value="1"/>
</dbReference>
<keyword evidence="2" id="KW-0805">Transcription regulation</keyword>
<sequence length="196" mass="21641">MSFIKSVPYSPAIGPCTTSDSTLYPEFYTCGPGGETFYVYESYTPDSSEINSPPPVNSPENGLVTTRLEAGSVPPVKKRRVTANKKERRRTLSINLAFMNLRKCIPNVPVDTKLSKIKTLRLAISYIGHLCQILEEGKSGVFQADFGKCSEVINGRHKNADMASPTTSNANERRTSGRTGWPQHVWALELKTENPS</sequence>
<dbReference type="Pfam" id="PF00010">
    <property type="entry name" value="HLH"/>
    <property type="match status" value="1"/>
</dbReference>
<dbReference type="GO" id="GO:0032502">
    <property type="term" value="P:developmental process"/>
    <property type="evidence" value="ECO:0007669"/>
    <property type="project" value="TreeGrafter"/>
</dbReference>
<dbReference type="GO" id="GO:0000981">
    <property type="term" value="F:DNA-binding transcription factor activity, RNA polymerase II-specific"/>
    <property type="evidence" value="ECO:0007669"/>
    <property type="project" value="TreeGrafter"/>
</dbReference>
<name>A0A2L2YM75_PARTP</name>
<dbReference type="GO" id="GO:0005634">
    <property type="term" value="C:nucleus"/>
    <property type="evidence" value="ECO:0007669"/>
    <property type="project" value="UniProtKB-SubCell"/>
</dbReference>
<dbReference type="CDD" id="cd11466">
    <property type="entry name" value="bHLH_TS_HAND"/>
    <property type="match status" value="1"/>
</dbReference>
<feature type="region of interest" description="Disordered" evidence="6">
    <location>
        <begin position="159"/>
        <end position="178"/>
    </location>
</feature>
<accession>A0A2L2YM75</accession>
<evidence type="ECO:0000256" key="3">
    <source>
        <dbReference type="ARBA" id="ARBA00023125"/>
    </source>
</evidence>
<reference evidence="8" key="1">
    <citation type="journal article" date="2016" name="Mol. Ecol. Resour.">
        <title>Evaluation of the impact of RNA preservation methods of spiders for de novo transcriptome assembly.</title>
        <authorList>
            <person name="Kono N."/>
            <person name="Nakamura H."/>
            <person name="Ito Y."/>
            <person name="Tomita M."/>
            <person name="Arakawa K."/>
        </authorList>
    </citation>
    <scope>NUCLEOTIDE SEQUENCE</scope>
    <source>
        <tissue evidence="8">Whole body</tissue>
    </source>
</reference>
<dbReference type="InterPro" id="IPR011598">
    <property type="entry name" value="bHLH_dom"/>
</dbReference>
<dbReference type="PROSITE" id="PS50888">
    <property type="entry name" value="BHLH"/>
    <property type="match status" value="1"/>
</dbReference>
<proteinExistence type="evidence at transcript level"/>
<dbReference type="FunFam" id="4.10.280.10:FF:000010">
    <property type="entry name" value="Scleraxis bHLH transcription factor"/>
    <property type="match status" value="1"/>
</dbReference>
<keyword evidence="5" id="KW-0539">Nucleus</keyword>
<dbReference type="InterPro" id="IPR036638">
    <property type="entry name" value="HLH_DNA-bd_sf"/>
</dbReference>
<dbReference type="AlphaFoldDB" id="A0A2L2YM75"/>
<evidence type="ECO:0000256" key="6">
    <source>
        <dbReference type="SAM" id="MobiDB-lite"/>
    </source>
</evidence>
<evidence type="ECO:0000256" key="5">
    <source>
        <dbReference type="ARBA" id="ARBA00023242"/>
    </source>
</evidence>
<evidence type="ECO:0000256" key="4">
    <source>
        <dbReference type="ARBA" id="ARBA00023163"/>
    </source>
</evidence>
<protein>
    <submittedName>
        <fullName evidence="8">Heart-and neural crest derivatives-expressed protein 2</fullName>
    </submittedName>
</protein>
<dbReference type="SMART" id="SM00353">
    <property type="entry name" value="HLH"/>
    <property type="match status" value="1"/>
</dbReference>
<feature type="domain" description="BHLH" evidence="7">
    <location>
        <begin position="78"/>
        <end position="130"/>
    </location>
</feature>
<evidence type="ECO:0000259" key="7">
    <source>
        <dbReference type="PROSITE" id="PS50888"/>
    </source>
</evidence>
<organism evidence="8">
    <name type="scientific">Parasteatoda tepidariorum</name>
    <name type="common">Common house spider</name>
    <name type="synonym">Achaearanea tepidariorum</name>
    <dbReference type="NCBI Taxonomy" id="114398"/>
    <lineage>
        <taxon>Eukaryota</taxon>
        <taxon>Metazoa</taxon>
        <taxon>Ecdysozoa</taxon>
        <taxon>Arthropoda</taxon>
        <taxon>Chelicerata</taxon>
        <taxon>Arachnida</taxon>
        <taxon>Araneae</taxon>
        <taxon>Araneomorphae</taxon>
        <taxon>Entelegynae</taxon>
        <taxon>Araneoidea</taxon>
        <taxon>Theridiidae</taxon>
        <taxon>Parasteatoda</taxon>
    </lineage>
</organism>
<dbReference type="OrthoDB" id="10055449at2759"/>
<keyword evidence="3" id="KW-0238">DNA-binding</keyword>
<evidence type="ECO:0000256" key="1">
    <source>
        <dbReference type="ARBA" id="ARBA00004123"/>
    </source>
</evidence>
<dbReference type="Gene3D" id="4.10.280.10">
    <property type="entry name" value="Helix-loop-helix DNA-binding domain"/>
    <property type="match status" value="1"/>
</dbReference>
<dbReference type="PANTHER" id="PTHR23349:SF68">
    <property type="entry name" value="FI14601P"/>
    <property type="match status" value="1"/>
</dbReference>
<dbReference type="EMBL" id="IAAA01035438">
    <property type="protein sequence ID" value="LAA09221.1"/>
    <property type="molecule type" value="mRNA"/>
</dbReference>